<feature type="domain" description="N-acetyltransferase" evidence="1">
    <location>
        <begin position="1"/>
        <end position="132"/>
    </location>
</feature>
<dbReference type="InterPro" id="IPR000182">
    <property type="entry name" value="GNAT_dom"/>
</dbReference>
<proteinExistence type="predicted"/>
<protein>
    <recommendedName>
        <fullName evidence="1">N-acetyltransferase domain-containing protein</fullName>
    </recommendedName>
</protein>
<organism evidence="2 3">
    <name type="scientific">Candidatus Roizmanbacteria bacterium GW2011_GWA2_37_7</name>
    <dbReference type="NCBI Taxonomy" id="1618481"/>
    <lineage>
        <taxon>Bacteria</taxon>
        <taxon>Candidatus Roizmaniibacteriota</taxon>
    </lineage>
</organism>
<dbReference type="PROSITE" id="PS51186">
    <property type="entry name" value="GNAT"/>
    <property type="match status" value="1"/>
</dbReference>
<dbReference type="EMBL" id="LBTJ01000069">
    <property type="protein sequence ID" value="KKQ36399.1"/>
    <property type="molecule type" value="Genomic_DNA"/>
</dbReference>
<dbReference type="AlphaFoldDB" id="A0A0G0JI01"/>
<evidence type="ECO:0000313" key="3">
    <source>
        <dbReference type="Proteomes" id="UP000034471"/>
    </source>
</evidence>
<dbReference type="SUPFAM" id="SSF55729">
    <property type="entry name" value="Acyl-CoA N-acyltransferases (Nat)"/>
    <property type="match status" value="1"/>
</dbReference>
<sequence length="142" mass="16242">MNISSINLVAFDNRFIETIKDYKKIHLKEGEGTYYTITANKKKAGVIGFQTEKDGNIGLKIGIHQDFRGQGVFGKALTLLAKKHTFDKIYSEVAIANIASVKAHEKVGFKRIPKKKEEELKEKGLMYKRNMMLVKNIKFQNY</sequence>
<name>A0A0G0JI01_9BACT</name>
<reference evidence="2 3" key="1">
    <citation type="journal article" date="2015" name="Nature">
        <title>rRNA introns, odd ribosomes, and small enigmatic genomes across a large radiation of phyla.</title>
        <authorList>
            <person name="Brown C.T."/>
            <person name="Hug L.A."/>
            <person name="Thomas B.C."/>
            <person name="Sharon I."/>
            <person name="Castelle C.J."/>
            <person name="Singh A."/>
            <person name="Wilkins M.J."/>
            <person name="Williams K.H."/>
            <person name="Banfield J.F."/>
        </authorList>
    </citation>
    <scope>NUCLEOTIDE SEQUENCE [LARGE SCALE GENOMIC DNA]</scope>
</reference>
<gene>
    <name evidence="2" type="ORF">US54_C0069G0005</name>
</gene>
<evidence type="ECO:0000259" key="1">
    <source>
        <dbReference type="PROSITE" id="PS51186"/>
    </source>
</evidence>
<comment type="caution">
    <text evidence="2">The sequence shown here is derived from an EMBL/GenBank/DDBJ whole genome shotgun (WGS) entry which is preliminary data.</text>
</comment>
<dbReference type="InterPro" id="IPR016181">
    <property type="entry name" value="Acyl_CoA_acyltransferase"/>
</dbReference>
<dbReference type="GO" id="GO:0016747">
    <property type="term" value="F:acyltransferase activity, transferring groups other than amino-acyl groups"/>
    <property type="evidence" value="ECO:0007669"/>
    <property type="project" value="InterPro"/>
</dbReference>
<dbReference type="Proteomes" id="UP000034471">
    <property type="component" value="Unassembled WGS sequence"/>
</dbReference>
<dbReference type="Gene3D" id="3.40.630.30">
    <property type="match status" value="1"/>
</dbReference>
<dbReference type="Pfam" id="PF13302">
    <property type="entry name" value="Acetyltransf_3"/>
    <property type="match status" value="1"/>
</dbReference>
<accession>A0A0G0JI01</accession>
<evidence type="ECO:0000313" key="2">
    <source>
        <dbReference type="EMBL" id="KKQ36399.1"/>
    </source>
</evidence>